<comment type="caution">
    <text evidence="2">The sequence shown here is derived from an EMBL/GenBank/DDBJ whole genome shotgun (WGS) entry which is preliminary data.</text>
</comment>
<name>A0A9P1HCS0_9PEZI</name>
<protein>
    <submittedName>
        <fullName evidence="2">Uncharacterized protein</fullName>
    </submittedName>
</protein>
<dbReference type="EMBL" id="CALLCH030000021">
    <property type="protein sequence ID" value="CAI4220233.1"/>
    <property type="molecule type" value="Genomic_DNA"/>
</dbReference>
<proteinExistence type="predicted"/>
<dbReference type="InterPro" id="IPR023401">
    <property type="entry name" value="ODC_N"/>
</dbReference>
<evidence type="ECO:0000313" key="2">
    <source>
        <dbReference type="EMBL" id="CAI4220233.1"/>
    </source>
</evidence>
<feature type="region of interest" description="Disordered" evidence="1">
    <location>
        <begin position="71"/>
        <end position="106"/>
    </location>
</feature>
<organism evidence="2 3">
    <name type="scientific">Parascedosporium putredinis</name>
    <dbReference type="NCBI Taxonomy" id="1442378"/>
    <lineage>
        <taxon>Eukaryota</taxon>
        <taxon>Fungi</taxon>
        <taxon>Dikarya</taxon>
        <taxon>Ascomycota</taxon>
        <taxon>Pezizomycotina</taxon>
        <taxon>Sordariomycetes</taxon>
        <taxon>Hypocreomycetidae</taxon>
        <taxon>Microascales</taxon>
        <taxon>Microascaceae</taxon>
        <taxon>Parascedosporium</taxon>
    </lineage>
</organism>
<dbReference type="Gene3D" id="3.30.1780.10">
    <property type="entry name" value="ornithine cyclodeaminase, domain 1"/>
    <property type="match status" value="1"/>
</dbReference>
<dbReference type="Proteomes" id="UP000838763">
    <property type="component" value="Unassembled WGS sequence"/>
</dbReference>
<gene>
    <name evidence="2" type="ORF">PPNO1_LOCUS9773</name>
</gene>
<accession>A0A9P1HCS0</accession>
<keyword evidence="3" id="KW-1185">Reference proteome</keyword>
<evidence type="ECO:0000256" key="1">
    <source>
        <dbReference type="SAM" id="MobiDB-lite"/>
    </source>
</evidence>
<evidence type="ECO:0000313" key="3">
    <source>
        <dbReference type="Proteomes" id="UP000838763"/>
    </source>
</evidence>
<reference evidence="2" key="1">
    <citation type="submission" date="2022-11" db="EMBL/GenBank/DDBJ databases">
        <authorList>
            <person name="Scott C."/>
            <person name="Bruce N."/>
        </authorList>
    </citation>
    <scope>NUCLEOTIDE SEQUENCE</scope>
</reference>
<dbReference type="OrthoDB" id="41492at2759"/>
<dbReference type="AlphaFoldDB" id="A0A9P1HCS0"/>
<sequence length="106" mass="11656">MPLTILTNDQVKSILENLTLAQLDGFQRNLSKALHEYSTDVKAVQDGTYHQPQRTSYGNPQTGATTLFMPSVGPAGMGVKGKSMRTRTQMHKGPSQLAKRPRGQPF</sequence>